<dbReference type="EMBL" id="JBEWSZ010000001">
    <property type="protein sequence ID" value="MET2825514.1"/>
    <property type="molecule type" value="Genomic_DNA"/>
</dbReference>
<comment type="caution">
    <text evidence="1">The sequence shown here is derived from an EMBL/GenBank/DDBJ whole genome shotgun (WGS) entry which is preliminary data.</text>
</comment>
<evidence type="ECO:0000313" key="2">
    <source>
        <dbReference type="Proteomes" id="UP001548832"/>
    </source>
</evidence>
<gene>
    <name evidence="1" type="ORF">ABVQ20_00825</name>
</gene>
<keyword evidence="2" id="KW-1185">Reference proteome</keyword>
<name>A0ABV2D6J5_9HYPH</name>
<organism evidence="1 2">
    <name type="scientific">Mesorhizobium shangrilense</name>
    <dbReference type="NCBI Taxonomy" id="460060"/>
    <lineage>
        <taxon>Bacteria</taxon>
        <taxon>Pseudomonadati</taxon>
        <taxon>Pseudomonadota</taxon>
        <taxon>Alphaproteobacteria</taxon>
        <taxon>Hyphomicrobiales</taxon>
        <taxon>Phyllobacteriaceae</taxon>
        <taxon>Mesorhizobium</taxon>
    </lineage>
</organism>
<dbReference type="RefSeq" id="WP_354457608.1">
    <property type="nucleotide sequence ID" value="NZ_JBEWSZ010000001.1"/>
</dbReference>
<reference evidence="1 2" key="1">
    <citation type="submission" date="2024-06" db="EMBL/GenBank/DDBJ databases">
        <authorList>
            <person name="Kim D.-U."/>
        </authorList>
    </citation>
    <scope>NUCLEOTIDE SEQUENCE [LARGE SCALE GENOMIC DNA]</scope>
    <source>
        <strain evidence="1 2">KACC15460</strain>
    </source>
</reference>
<evidence type="ECO:0000313" key="1">
    <source>
        <dbReference type="EMBL" id="MET2825514.1"/>
    </source>
</evidence>
<evidence type="ECO:0008006" key="3">
    <source>
        <dbReference type="Google" id="ProtNLM"/>
    </source>
</evidence>
<sequence length="47" mass="5282">MLVGLEEVMAIDKSLLQISDLPLGWFARRERKGGQWHKAISDGCDNP</sequence>
<proteinExistence type="predicted"/>
<protein>
    <recommendedName>
        <fullName evidence="3">Transposase</fullName>
    </recommendedName>
</protein>
<dbReference type="Proteomes" id="UP001548832">
    <property type="component" value="Unassembled WGS sequence"/>
</dbReference>
<accession>A0ABV2D6J5</accession>